<dbReference type="PROSITE" id="PS50068">
    <property type="entry name" value="LDLRA_2"/>
    <property type="match status" value="1"/>
</dbReference>
<feature type="region of interest" description="Disordered" evidence="3">
    <location>
        <begin position="157"/>
        <end position="194"/>
    </location>
</feature>
<gene>
    <name evidence="5" type="ORF">TNCT_282511</name>
</gene>
<feature type="transmembrane region" description="Helical" evidence="4">
    <location>
        <begin position="127"/>
        <end position="150"/>
    </location>
</feature>
<keyword evidence="1 2" id="KW-1015">Disulfide bond</keyword>
<dbReference type="SUPFAM" id="SSF57424">
    <property type="entry name" value="LDL receptor-like module"/>
    <property type="match status" value="1"/>
</dbReference>
<dbReference type="InterPro" id="IPR002172">
    <property type="entry name" value="LDrepeatLR_classA_rpt"/>
</dbReference>
<name>A0A8X6L731_TRICU</name>
<evidence type="ECO:0000256" key="2">
    <source>
        <dbReference type="PROSITE-ProRule" id="PRU00124"/>
    </source>
</evidence>
<keyword evidence="4" id="KW-0472">Membrane</keyword>
<dbReference type="Proteomes" id="UP000887116">
    <property type="component" value="Unassembled WGS sequence"/>
</dbReference>
<organism evidence="5 6">
    <name type="scientific">Trichonephila clavata</name>
    <name type="common">Joro spider</name>
    <name type="synonym">Nephila clavata</name>
    <dbReference type="NCBI Taxonomy" id="2740835"/>
    <lineage>
        <taxon>Eukaryota</taxon>
        <taxon>Metazoa</taxon>
        <taxon>Ecdysozoa</taxon>
        <taxon>Arthropoda</taxon>
        <taxon>Chelicerata</taxon>
        <taxon>Arachnida</taxon>
        <taxon>Araneae</taxon>
        <taxon>Araneomorphae</taxon>
        <taxon>Entelegynae</taxon>
        <taxon>Araneoidea</taxon>
        <taxon>Nephilidae</taxon>
        <taxon>Trichonephila</taxon>
    </lineage>
</organism>
<evidence type="ECO:0000256" key="1">
    <source>
        <dbReference type="ARBA" id="ARBA00023157"/>
    </source>
</evidence>
<dbReference type="CDD" id="cd00112">
    <property type="entry name" value="LDLa"/>
    <property type="match status" value="1"/>
</dbReference>
<feature type="disulfide bond" evidence="2">
    <location>
        <begin position="77"/>
        <end position="89"/>
    </location>
</feature>
<dbReference type="SMART" id="SM00192">
    <property type="entry name" value="LDLa"/>
    <property type="match status" value="1"/>
</dbReference>
<evidence type="ECO:0008006" key="7">
    <source>
        <dbReference type="Google" id="ProtNLM"/>
    </source>
</evidence>
<proteinExistence type="predicted"/>
<evidence type="ECO:0000313" key="6">
    <source>
        <dbReference type="Proteomes" id="UP000887116"/>
    </source>
</evidence>
<dbReference type="PANTHER" id="PTHR24652">
    <property type="entry name" value="LOW-DENSITY LIPOPROTEIN RECEPTOR CLASS A DOMAIN-CONTAINING PROTEIN 2"/>
    <property type="match status" value="1"/>
</dbReference>
<dbReference type="InterPro" id="IPR042333">
    <property type="entry name" value="LRAD2/Mig-13-like"/>
</dbReference>
<accession>A0A8X6L731</accession>
<dbReference type="AlphaFoldDB" id="A0A8X6L731"/>
<evidence type="ECO:0000256" key="4">
    <source>
        <dbReference type="SAM" id="Phobius"/>
    </source>
</evidence>
<dbReference type="Pfam" id="PF00057">
    <property type="entry name" value="Ldl_recept_a"/>
    <property type="match status" value="1"/>
</dbReference>
<feature type="disulfide bond" evidence="2">
    <location>
        <begin position="84"/>
        <end position="102"/>
    </location>
</feature>
<dbReference type="InterPro" id="IPR036055">
    <property type="entry name" value="LDL_receptor-like_sf"/>
</dbReference>
<dbReference type="OrthoDB" id="412155at2759"/>
<feature type="compositionally biased region" description="Low complexity" evidence="3">
    <location>
        <begin position="167"/>
        <end position="178"/>
    </location>
</feature>
<evidence type="ECO:0000313" key="5">
    <source>
        <dbReference type="EMBL" id="GFQ97896.1"/>
    </source>
</evidence>
<evidence type="ECO:0000256" key="3">
    <source>
        <dbReference type="SAM" id="MobiDB-lite"/>
    </source>
</evidence>
<feature type="region of interest" description="Disordered" evidence="3">
    <location>
        <begin position="214"/>
        <end position="264"/>
    </location>
</feature>
<protein>
    <recommendedName>
        <fullName evidence="7">CUB domain-containing protein</fullName>
    </recommendedName>
</protein>
<reference evidence="5" key="1">
    <citation type="submission" date="2020-07" db="EMBL/GenBank/DDBJ databases">
        <title>Multicomponent nature underlies the extraordinary mechanical properties of spider dragline silk.</title>
        <authorList>
            <person name="Kono N."/>
            <person name="Nakamura H."/>
            <person name="Mori M."/>
            <person name="Yoshida Y."/>
            <person name="Ohtoshi R."/>
            <person name="Malay A.D."/>
            <person name="Moran D.A.P."/>
            <person name="Tomita M."/>
            <person name="Numata K."/>
            <person name="Arakawa K."/>
        </authorList>
    </citation>
    <scope>NUCLEOTIDE SEQUENCE</scope>
</reference>
<feature type="compositionally biased region" description="Acidic residues" evidence="3">
    <location>
        <begin position="233"/>
        <end position="249"/>
    </location>
</feature>
<keyword evidence="6" id="KW-1185">Reference proteome</keyword>
<sequence>MVVFDGNVTVSNCSHDGSHVIFNEGSLSEFCVYNSISTVKNSSSHFRSPDVRLAIITETEPLNFNFTATVTKKTEFCVASEFICAEGLCTSGEFKCDGINNCGDNSDEQPGWPSYCVEGYSKMVPDFILSAAVGFLTLLVLMIFLILCYIMHIQSDSEEPPPPPPYESQLSSSSSPFETNISAESTEKFPPNEIRKAMEILRKHDMMMKQEEDFERAFAESEEISDEKNSDVENSDEENSDVENTDYEDKDDKNGKSGKKPLCNKLVDSWETIHHNSNI</sequence>
<comment type="caution">
    <text evidence="5">The sequence shown here is derived from an EMBL/GenBank/DDBJ whole genome shotgun (WGS) entry which is preliminary data.</text>
</comment>
<keyword evidence="4" id="KW-1133">Transmembrane helix</keyword>
<keyword evidence="4" id="KW-0812">Transmembrane</keyword>
<dbReference type="EMBL" id="BMAO01004916">
    <property type="protein sequence ID" value="GFQ97896.1"/>
    <property type="molecule type" value="Genomic_DNA"/>
</dbReference>
<dbReference type="Gene3D" id="4.10.400.10">
    <property type="entry name" value="Low-density Lipoprotein Receptor"/>
    <property type="match status" value="1"/>
</dbReference>
<comment type="caution">
    <text evidence="2">Lacks conserved residue(s) required for the propagation of feature annotation.</text>
</comment>